<reference evidence="1" key="1">
    <citation type="submission" date="2023-01" db="EMBL/GenBank/DDBJ databases">
        <title>Genome assembly of the deep-sea coral Lophelia pertusa.</title>
        <authorList>
            <person name="Herrera S."/>
            <person name="Cordes E."/>
        </authorList>
    </citation>
    <scope>NUCLEOTIDE SEQUENCE</scope>
    <source>
        <strain evidence="1">USNM1676648</strain>
        <tissue evidence="1">Polyp</tissue>
    </source>
</reference>
<accession>A0A9W9YNR0</accession>
<dbReference type="GO" id="GO:0004800">
    <property type="term" value="F:thyroxine 5'-deiodinase activity"/>
    <property type="evidence" value="ECO:0007669"/>
    <property type="project" value="UniProtKB-EC"/>
</dbReference>
<gene>
    <name evidence="1" type="primary">DIO1_2</name>
    <name evidence="1" type="ORF">OS493_016965</name>
</gene>
<protein>
    <submittedName>
        <fullName evidence="1">Responsible for the deiodination of T4 (3,5,3',5'- tetraiodothyronine)</fullName>
        <ecNumber evidence="1">1.21.99.4</ecNumber>
    </submittedName>
</protein>
<keyword evidence="2" id="KW-1185">Reference proteome</keyword>
<dbReference type="Proteomes" id="UP001163046">
    <property type="component" value="Unassembled WGS sequence"/>
</dbReference>
<proteinExistence type="predicted"/>
<evidence type="ECO:0000313" key="1">
    <source>
        <dbReference type="EMBL" id="KAJ7360333.1"/>
    </source>
</evidence>
<organism evidence="1 2">
    <name type="scientific">Desmophyllum pertusum</name>
    <dbReference type="NCBI Taxonomy" id="174260"/>
    <lineage>
        <taxon>Eukaryota</taxon>
        <taxon>Metazoa</taxon>
        <taxon>Cnidaria</taxon>
        <taxon>Anthozoa</taxon>
        <taxon>Hexacorallia</taxon>
        <taxon>Scleractinia</taxon>
        <taxon>Caryophylliina</taxon>
        <taxon>Caryophylliidae</taxon>
        <taxon>Desmophyllum</taxon>
    </lineage>
</organism>
<dbReference type="AlphaFoldDB" id="A0A9W9YNR0"/>
<name>A0A9W9YNR0_9CNID</name>
<dbReference type="Pfam" id="PF00837">
    <property type="entry name" value="T4_deiodinase"/>
    <property type="match status" value="1"/>
</dbReference>
<sequence>MYYYIRWLFTFLRTVVWFILQWPRFLFQRERVVQNSENPLSWERLKYHVFKDLLALPHTAKLGEKAPNCKVITLEGDMRCLFDFVKLSRPLVLNFGSCT</sequence>
<dbReference type="InterPro" id="IPR000643">
    <property type="entry name" value="Iodothyronine_deiodinase"/>
</dbReference>
<dbReference type="Gene3D" id="3.40.30.10">
    <property type="entry name" value="Glutaredoxin"/>
    <property type="match status" value="1"/>
</dbReference>
<comment type="caution">
    <text evidence="1">The sequence shown here is derived from an EMBL/GenBank/DDBJ whole genome shotgun (WGS) entry which is preliminary data.</text>
</comment>
<evidence type="ECO:0000313" key="2">
    <source>
        <dbReference type="Proteomes" id="UP001163046"/>
    </source>
</evidence>
<keyword evidence="1" id="KW-0560">Oxidoreductase</keyword>
<dbReference type="EC" id="1.21.99.4" evidence="1"/>
<dbReference type="EMBL" id="MU827310">
    <property type="protein sequence ID" value="KAJ7360333.1"/>
    <property type="molecule type" value="Genomic_DNA"/>
</dbReference>
<dbReference type="OrthoDB" id="428577at2759"/>